<dbReference type="NCBIfam" id="TIGR02563">
    <property type="entry name" value="cas_Csy4"/>
    <property type="match status" value="1"/>
</dbReference>
<dbReference type="EMBL" id="PGGC01000197">
    <property type="protein sequence ID" value="PJG57568.1"/>
    <property type="molecule type" value="Genomic_DNA"/>
</dbReference>
<dbReference type="OrthoDB" id="259831at2"/>
<sequence>MDHYLDIRVLPDPEFGQVDLLNALYAKLHRVLPALTQGRVGVSFPAHQRTLGDRLRLHGALADLLNLTEVNWLQGMRDYIHLGEPAQVPDHPRFRTVKRVQAKSAHNKRRRSIGKGWLTEEEAQARIPDTQQKSMTLPYAELHSLSTGSRMRLYIEHGPLLDQPIAGLFNAYGLSPTATIPWF</sequence>
<dbReference type="InterPro" id="IPR013396">
    <property type="entry name" value="CRISPR-assoc_prot_Csy4"/>
</dbReference>
<accession>A0A2H9U0T4</accession>
<dbReference type="InterPro" id="IPR042564">
    <property type="entry name" value="CRISPR-Cas6/Csy4_sf"/>
</dbReference>
<name>A0A2H9U0T4_9GAMM</name>
<proteinExistence type="predicted"/>
<dbReference type="Proteomes" id="UP000235861">
    <property type="component" value="Unassembled WGS sequence"/>
</dbReference>
<dbReference type="RefSeq" id="WP_100295267.1">
    <property type="nucleotide sequence ID" value="NZ_PGGC01000197.1"/>
</dbReference>
<dbReference type="AlphaFoldDB" id="A0A2H9U0T4"/>
<evidence type="ECO:0000313" key="2">
    <source>
        <dbReference type="Proteomes" id="UP000235861"/>
    </source>
</evidence>
<reference evidence="1 2" key="1">
    <citation type="submission" date="2017-11" db="EMBL/GenBank/DDBJ databases">
        <title>Draft genome sequence of environmental isolate Aeromonas cavernicola sp. nov. MDC 2508.</title>
        <authorList>
            <person name="Colston S.M."/>
            <person name="Navarro A."/>
            <person name="Martinez-Murcia A.J."/>
            <person name="Graf J."/>
        </authorList>
    </citation>
    <scope>NUCLEOTIDE SEQUENCE [LARGE SCALE GENOMIC DNA]</scope>
    <source>
        <strain evidence="1 2">MDC 2508</strain>
    </source>
</reference>
<dbReference type="CDD" id="cd09739">
    <property type="entry name" value="Cas6_I-F"/>
    <property type="match status" value="1"/>
</dbReference>
<gene>
    <name evidence="1" type="primary">cas6f</name>
    <name evidence="1" type="ORF">CUC53_17270</name>
</gene>
<organism evidence="1 2">
    <name type="scientific">Aeromonas cavernicola</name>
    <dbReference type="NCBI Taxonomy" id="1006623"/>
    <lineage>
        <taxon>Bacteria</taxon>
        <taxon>Pseudomonadati</taxon>
        <taxon>Pseudomonadota</taxon>
        <taxon>Gammaproteobacteria</taxon>
        <taxon>Aeromonadales</taxon>
        <taxon>Aeromonadaceae</taxon>
        <taxon>Aeromonas</taxon>
    </lineage>
</organism>
<comment type="caution">
    <text evidence="1">The sequence shown here is derived from an EMBL/GenBank/DDBJ whole genome shotgun (WGS) entry which is preliminary data.</text>
</comment>
<evidence type="ECO:0000313" key="1">
    <source>
        <dbReference type="EMBL" id="PJG57568.1"/>
    </source>
</evidence>
<dbReference type="Pfam" id="PF09618">
    <property type="entry name" value="Cas_Csy4"/>
    <property type="match status" value="1"/>
</dbReference>
<protein>
    <submittedName>
        <fullName evidence="1">Type I-F CRISPR-associated endoribonuclease Cas6/Csy4</fullName>
    </submittedName>
</protein>
<dbReference type="Gene3D" id="3.30.70.2540">
    <property type="entry name" value="CRISPR-associated endoribonuclease Cas6/Csy4"/>
    <property type="match status" value="1"/>
</dbReference>
<dbReference type="GO" id="GO:0004519">
    <property type="term" value="F:endonuclease activity"/>
    <property type="evidence" value="ECO:0007669"/>
    <property type="project" value="InterPro"/>
</dbReference>
<keyword evidence="2" id="KW-1185">Reference proteome</keyword>
<dbReference type="GO" id="GO:0043571">
    <property type="term" value="P:maintenance of CRISPR repeat elements"/>
    <property type="evidence" value="ECO:0007669"/>
    <property type="project" value="InterPro"/>
</dbReference>